<dbReference type="Proteomes" id="UP000553632">
    <property type="component" value="Unassembled WGS sequence"/>
</dbReference>
<gene>
    <name evidence="1" type="ORF">FOZ63_032945</name>
</gene>
<name>A0A7J6RME1_PEROL</name>
<proteinExistence type="predicted"/>
<comment type="caution">
    <text evidence="1">The sequence shown here is derived from an EMBL/GenBank/DDBJ whole genome shotgun (WGS) entry which is preliminary data.</text>
</comment>
<keyword evidence="2" id="KW-1185">Reference proteome</keyword>
<accession>A0A7J6RME1</accession>
<organism evidence="1 2">
    <name type="scientific">Perkinsus olseni</name>
    <name type="common">Perkinsus atlanticus</name>
    <dbReference type="NCBI Taxonomy" id="32597"/>
    <lineage>
        <taxon>Eukaryota</taxon>
        <taxon>Sar</taxon>
        <taxon>Alveolata</taxon>
        <taxon>Perkinsozoa</taxon>
        <taxon>Perkinsea</taxon>
        <taxon>Perkinsida</taxon>
        <taxon>Perkinsidae</taxon>
        <taxon>Perkinsus</taxon>
    </lineage>
</organism>
<feature type="non-terminal residue" evidence="1">
    <location>
        <position position="136"/>
    </location>
</feature>
<dbReference type="EMBL" id="JABANO010024807">
    <property type="protein sequence ID" value="KAF4721336.1"/>
    <property type="molecule type" value="Genomic_DNA"/>
</dbReference>
<dbReference type="AlphaFoldDB" id="A0A7J6RME1"/>
<sequence length="136" mass="15504">ELLPRGTRKGRVRSTPKRETLFYEVPLEWLLILRSYLSLRDVTHAIVGEIRFYLEAEIRTNELDEDLVDSGVPAEMLKAMVKAIPEAKLEVGNVAWESSGFDSFEDKHFKDAGFVVGYEDGEPYANYNIPPKKEAL</sequence>
<reference evidence="1 2" key="1">
    <citation type="submission" date="2020-04" db="EMBL/GenBank/DDBJ databases">
        <title>Perkinsus olseni comparative genomics.</title>
        <authorList>
            <person name="Bogema D.R."/>
        </authorList>
    </citation>
    <scope>NUCLEOTIDE SEQUENCE [LARGE SCALE GENOMIC DNA]</scope>
    <source>
        <strain evidence="1 2">ATCC PRA-207</strain>
    </source>
</reference>
<protein>
    <submittedName>
        <fullName evidence="1">Uncharacterized protein</fullName>
    </submittedName>
</protein>
<evidence type="ECO:0000313" key="2">
    <source>
        <dbReference type="Proteomes" id="UP000553632"/>
    </source>
</evidence>
<evidence type="ECO:0000313" key="1">
    <source>
        <dbReference type="EMBL" id="KAF4721336.1"/>
    </source>
</evidence>